<proteinExistence type="predicted"/>
<gene>
    <name evidence="1" type="ORF">QFC20_006645</name>
</gene>
<reference evidence="1" key="1">
    <citation type="submission" date="2023-04" db="EMBL/GenBank/DDBJ databases">
        <title>Draft Genome sequencing of Naganishia species isolated from polar environments using Oxford Nanopore Technology.</title>
        <authorList>
            <person name="Leo P."/>
            <person name="Venkateswaran K."/>
        </authorList>
    </citation>
    <scope>NUCLEOTIDE SEQUENCE</scope>
    <source>
        <strain evidence="1">MNA-CCFEE 5262</strain>
    </source>
</reference>
<name>A0ACC2V941_9TREE</name>
<comment type="caution">
    <text evidence="1">The sequence shown here is derived from an EMBL/GenBank/DDBJ whole genome shotgun (WGS) entry which is preliminary data.</text>
</comment>
<accession>A0ACC2V941</accession>
<evidence type="ECO:0000313" key="1">
    <source>
        <dbReference type="EMBL" id="KAJ9095502.1"/>
    </source>
</evidence>
<protein>
    <submittedName>
        <fullName evidence="1">Uncharacterized protein</fullName>
    </submittedName>
</protein>
<evidence type="ECO:0000313" key="2">
    <source>
        <dbReference type="Proteomes" id="UP001230649"/>
    </source>
</evidence>
<dbReference type="Proteomes" id="UP001230649">
    <property type="component" value="Unassembled WGS sequence"/>
</dbReference>
<dbReference type="EMBL" id="JASBWS010000123">
    <property type="protein sequence ID" value="KAJ9095502.1"/>
    <property type="molecule type" value="Genomic_DNA"/>
</dbReference>
<sequence>MVSRATRSAQQAAIAAGDDAAPPPAAKRVRAPANKKKNQQNAQDGTAPVADLRPMPGDASPRSAGASHGAIGPENGDGWLPAPLRNHVTTSTPTFALDPQLSQETVPTSQRNDVTQSSSIDPVAENATLRAQVARLEAASRASDDARKAAEEKAEQLQRRAQEARLREFARRLAPIPRPSRPRGATWAWAPMEEILGLSPPSDRQDTSYVKKARVALYHWFLHTSRLVLDKAHRSLAVDVGDTWRETSGTIRKKMLDLFRVEIKRYAFLWPVFYHANIERKPGTQRFKNDWPLKELLKRTMKNERDGLRRPKKYAKEARKHLDAAKAAGETMSVLEYPVIRYDAHGAIIANVYDVSHQSDNGSDDEDDEEVASARRARRDASTGEELSEYRKAQLEKEAREKQLLEVEDADYYDVAEQADVLASLTSQVRLATKESWRLATQMGKDALRWMFSKTEVVKGTWAMRCSSEATNGIMFDVYPVFLMLVLFAYLD</sequence>
<keyword evidence="2" id="KW-1185">Reference proteome</keyword>
<organism evidence="1 2">
    <name type="scientific">Naganishia adeliensis</name>
    <dbReference type="NCBI Taxonomy" id="92952"/>
    <lineage>
        <taxon>Eukaryota</taxon>
        <taxon>Fungi</taxon>
        <taxon>Dikarya</taxon>
        <taxon>Basidiomycota</taxon>
        <taxon>Agaricomycotina</taxon>
        <taxon>Tremellomycetes</taxon>
        <taxon>Filobasidiales</taxon>
        <taxon>Filobasidiaceae</taxon>
        <taxon>Naganishia</taxon>
    </lineage>
</organism>